<keyword evidence="3" id="KW-1185">Reference proteome</keyword>
<proteinExistence type="predicted"/>
<dbReference type="Proteomes" id="UP000324222">
    <property type="component" value="Unassembled WGS sequence"/>
</dbReference>
<evidence type="ECO:0000256" key="1">
    <source>
        <dbReference type="SAM" id="MobiDB-lite"/>
    </source>
</evidence>
<name>A0A5B7E6Y0_PORTR</name>
<evidence type="ECO:0000313" key="2">
    <source>
        <dbReference type="EMBL" id="MPC29772.1"/>
    </source>
</evidence>
<reference evidence="2 3" key="1">
    <citation type="submission" date="2019-05" db="EMBL/GenBank/DDBJ databases">
        <title>Another draft genome of Portunus trituberculatus and its Hox gene families provides insights of decapod evolution.</title>
        <authorList>
            <person name="Jeong J.-H."/>
            <person name="Song I."/>
            <person name="Kim S."/>
            <person name="Choi T."/>
            <person name="Kim D."/>
            <person name="Ryu S."/>
            <person name="Kim W."/>
        </authorList>
    </citation>
    <scope>NUCLEOTIDE SEQUENCE [LARGE SCALE GENOMIC DNA]</scope>
    <source>
        <tissue evidence="2">Muscle</tissue>
    </source>
</reference>
<feature type="region of interest" description="Disordered" evidence="1">
    <location>
        <begin position="85"/>
        <end position="133"/>
    </location>
</feature>
<evidence type="ECO:0000313" key="3">
    <source>
        <dbReference type="Proteomes" id="UP000324222"/>
    </source>
</evidence>
<comment type="caution">
    <text evidence="2">The sequence shown here is derived from an EMBL/GenBank/DDBJ whole genome shotgun (WGS) entry which is preliminary data.</text>
</comment>
<dbReference type="EMBL" id="VSRR010002132">
    <property type="protein sequence ID" value="MPC29772.1"/>
    <property type="molecule type" value="Genomic_DNA"/>
</dbReference>
<gene>
    <name evidence="2" type="ORF">E2C01_023021</name>
</gene>
<dbReference type="AlphaFoldDB" id="A0A5B7E6Y0"/>
<protein>
    <submittedName>
        <fullName evidence="2">Uncharacterized protein</fullName>
    </submittedName>
</protein>
<organism evidence="2 3">
    <name type="scientific">Portunus trituberculatus</name>
    <name type="common">Swimming crab</name>
    <name type="synonym">Neptunus trituberculatus</name>
    <dbReference type="NCBI Taxonomy" id="210409"/>
    <lineage>
        <taxon>Eukaryota</taxon>
        <taxon>Metazoa</taxon>
        <taxon>Ecdysozoa</taxon>
        <taxon>Arthropoda</taxon>
        <taxon>Crustacea</taxon>
        <taxon>Multicrustacea</taxon>
        <taxon>Malacostraca</taxon>
        <taxon>Eumalacostraca</taxon>
        <taxon>Eucarida</taxon>
        <taxon>Decapoda</taxon>
        <taxon>Pleocyemata</taxon>
        <taxon>Brachyura</taxon>
        <taxon>Eubrachyura</taxon>
        <taxon>Portunoidea</taxon>
        <taxon>Portunidae</taxon>
        <taxon>Portuninae</taxon>
        <taxon>Portunus</taxon>
    </lineage>
</organism>
<sequence>MPPARRRRMGAPSPPLPVPRTGWWRQYLTSQHLDRLSTSTDTCIHALTSTVMVHYTPRSGFVHLLKSHVKTSAISSVVAYLAQRTPPSHHGVTRHTEQRDLGLGSASWEPHSPAAHPLTQPSKELPSRITSLR</sequence>
<accession>A0A5B7E6Y0</accession>